<dbReference type="Gene3D" id="3.90.79.10">
    <property type="entry name" value="Nucleoside Triphosphate Pyrophosphohydrolase"/>
    <property type="match status" value="1"/>
</dbReference>
<feature type="domain" description="Nudix hydrolase" evidence="1">
    <location>
        <begin position="5"/>
        <end position="142"/>
    </location>
</feature>
<reference evidence="2 3" key="1">
    <citation type="submission" date="2021-04" db="EMBL/GenBank/DDBJ databases">
        <authorList>
            <person name="Bliznina A."/>
        </authorList>
    </citation>
    <scope>NUCLEOTIDE SEQUENCE [LARGE SCALE GENOMIC DNA]</scope>
</reference>
<organism evidence="2 3">
    <name type="scientific">Oikopleura dioica</name>
    <name type="common">Tunicate</name>
    <dbReference type="NCBI Taxonomy" id="34765"/>
    <lineage>
        <taxon>Eukaryota</taxon>
        <taxon>Metazoa</taxon>
        <taxon>Chordata</taxon>
        <taxon>Tunicata</taxon>
        <taxon>Appendicularia</taxon>
        <taxon>Copelata</taxon>
        <taxon>Oikopleuridae</taxon>
        <taxon>Oikopleura</taxon>
    </lineage>
</organism>
<dbReference type="Proteomes" id="UP001158576">
    <property type="component" value="Chromosome 1"/>
</dbReference>
<proteinExistence type="predicted"/>
<gene>
    <name evidence="2" type="ORF">OKIOD_LOCUS9795</name>
</gene>
<dbReference type="SUPFAM" id="SSF55811">
    <property type="entry name" value="Nudix"/>
    <property type="match status" value="1"/>
</dbReference>
<evidence type="ECO:0000313" key="3">
    <source>
        <dbReference type="Proteomes" id="UP001158576"/>
    </source>
</evidence>
<protein>
    <submittedName>
        <fullName evidence="2">Oidioi.mRNA.OKI2018_I69.chr1.g1030.t1.cds</fullName>
    </submittedName>
</protein>
<accession>A0ABN7SLP8</accession>
<dbReference type="InterPro" id="IPR015797">
    <property type="entry name" value="NUDIX_hydrolase-like_dom_sf"/>
</dbReference>
<dbReference type="InterPro" id="IPR000086">
    <property type="entry name" value="NUDIX_hydrolase_dom"/>
</dbReference>
<dbReference type="CDD" id="cd03676">
    <property type="entry name" value="NUDIX_Tnr3_like"/>
    <property type="match status" value="1"/>
</dbReference>
<evidence type="ECO:0000259" key="1">
    <source>
        <dbReference type="PROSITE" id="PS51462"/>
    </source>
</evidence>
<dbReference type="EMBL" id="OU015566">
    <property type="protein sequence ID" value="CAG5103984.1"/>
    <property type="molecule type" value="Genomic_DNA"/>
</dbReference>
<evidence type="ECO:0000313" key="2">
    <source>
        <dbReference type="EMBL" id="CAG5103984.1"/>
    </source>
</evidence>
<sequence length="181" mass="20731">MKSFGAHLNCYTKIGDAYHLWVARRSKTKPNFPDLLDNCAAGGLPANTSLYECAVKEAEEEASIPPSISKAAKFVSFQKTCYHTPHYVKPEVNYIFDLKLPEKFTPVVNDGEAQNFKRVKLDESLELFDDLSEWKPNSMAITLDFCIRKGLLREEDDLLELDRLIRNDFIFKSVDQNEFSL</sequence>
<dbReference type="PROSITE" id="PS51462">
    <property type="entry name" value="NUDIX"/>
    <property type="match status" value="1"/>
</dbReference>
<name>A0ABN7SLP8_OIKDI</name>
<keyword evidence="3" id="KW-1185">Reference proteome</keyword>
<dbReference type="Pfam" id="PF00293">
    <property type="entry name" value="NUDIX"/>
    <property type="match status" value="1"/>
</dbReference>